<evidence type="ECO:0000313" key="2">
    <source>
        <dbReference type="Proteomes" id="UP001437256"/>
    </source>
</evidence>
<name>A0ABR2Z6M3_9AGAR</name>
<accession>A0ABR2Z6M3</accession>
<protein>
    <submittedName>
        <fullName evidence="1">Uncharacterized protein</fullName>
    </submittedName>
</protein>
<reference evidence="1 2" key="1">
    <citation type="submission" date="2024-05" db="EMBL/GenBank/DDBJ databases">
        <title>A draft genome resource for the thread blight pathogen Marasmius tenuissimus strain MS-2.</title>
        <authorList>
            <person name="Yulfo-Soto G.E."/>
            <person name="Baruah I.K."/>
            <person name="Amoako-Attah I."/>
            <person name="Bukari Y."/>
            <person name="Meinhardt L.W."/>
            <person name="Bailey B.A."/>
            <person name="Cohen S.P."/>
        </authorList>
    </citation>
    <scope>NUCLEOTIDE SEQUENCE [LARGE SCALE GENOMIC DNA]</scope>
    <source>
        <strain evidence="1 2">MS-2</strain>
    </source>
</reference>
<proteinExistence type="predicted"/>
<dbReference type="Proteomes" id="UP001437256">
    <property type="component" value="Unassembled WGS sequence"/>
</dbReference>
<comment type="caution">
    <text evidence="1">The sequence shown here is derived from an EMBL/GenBank/DDBJ whole genome shotgun (WGS) entry which is preliminary data.</text>
</comment>
<dbReference type="EMBL" id="JBBXMP010000832">
    <property type="protein sequence ID" value="KAL0056899.1"/>
    <property type="molecule type" value="Genomic_DNA"/>
</dbReference>
<gene>
    <name evidence="1" type="ORF">AAF712_016486</name>
</gene>
<sequence>MFVPSSRQSTTTDFIRSRLKEKRIGKSTITRQIVLEKVIGLLAHNRRYAEAPKVYKQMVEEKYNPSPIVDAQMLVVGLAWGVAKPEKAMDGSRGFSRLEALELPPRLIFYTIQNSFPAEEGTTSHLQSSLTSCDQTDICSKDADVSIEIDTDADTDSTASSRTQPYATLISSLTSFDPLSQGTIDRVLRTIRYNEIRIDSALFSALNFHFASSRDAKKTMALYDALKKARRGIGSSSCGQIPQCTAAYGIRSHGISCNTA</sequence>
<evidence type="ECO:0000313" key="1">
    <source>
        <dbReference type="EMBL" id="KAL0056899.1"/>
    </source>
</evidence>
<keyword evidence="2" id="KW-1185">Reference proteome</keyword>
<organism evidence="1 2">
    <name type="scientific">Marasmius tenuissimus</name>
    <dbReference type="NCBI Taxonomy" id="585030"/>
    <lineage>
        <taxon>Eukaryota</taxon>
        <taxon>Fungi</taxon>
        <taxon>Dikarya</taxon>
        <taxon>Basidiomycota</taxon>
        <taxon>Agaricomycotina</taxon>
        <taxon>Agaricomycetes</taxon>
        <taxon>Agaricomycetidae</taxon>
        <taxon>Agaricales</taxon>
        <taxon>Marasmiineae</taxon>
        <taxon>Marasmiaceae</taxon>
        <taxon>Marasmius</taxon>
    </lineage>
</organism>